<sequence>MARGTETEGFLDNTCVENRDVELWEVVIDPSAKGPNGRIRDYLERPYDFGWRSTGLSVKLRLYEGVNEATKLVLAAWPKCIDFEAMLKFQYQTAVKRRDYEPSNSQLAATPVVPLQGPLETTLGLQVNGSIPSPMRFAVEIEAFVTVMAKAMQPIGCCIDLNKVEQHCFTDLTYDPPGVHSSDAYKQDYHSITAESTIFTVVALALVSEAFNDLVAAEKHLHGLYQLVKLRSGITALG</sequence>
<proteinExistence type="predicted"/>
<protein>
    <submittedName>
        <fullName evidence="1">Uncharacterized protein</fullName>
    </submittedName>
</protein>
<reference evidence="1 2" key="1">
    <citation type="submission" date="2019-04" db="EMBL/GenBank/DDBJ databases">
        <title>Aspergillus burnettii sp. nov., novel species from soil in southeast Queensland.</title>
        <authorList>
            <person name="Gilchrist C.L.M."/>
            <person name="Pitt J.I."/>
            <person name="Lange L."/>
            <person name="Lacey H.J."/>
            <person name="Vuong D."/>
            <person name="Midgley D.J."/>
            <person name="Greenfield P."/>
            <person name="Bradbury M."/>
            <person name="Lacey E."/>
            <person name="Busk P.K."/>
            <person name="Pilgaard B."/>
            <person name="Chooi Y.H."/>
            <person name="Piggott A.M."/>
        </authorList>
    </citation>
    <scope>NUCLEOTIDE SEQUENCE [LARGE SCALE GENOMIC DNA]</scope>
    <source>
        <strain evidence="1 2">FRR 5400</strain>
    </source>
</reference>
<name>A0A8H6E2I4_PETAA</name>
<gene>
    <name evidence="1" type="ORF">ETB97_008299</name>
</gene>
<dbReference type="Proteomes" id="UP000541154">
    <property type="component" value="Unassembled WGS sequence"/>
</dbReference>
<comment type="caution">
    <text evidence="1">The sequence shown here is derived from an EMBL/GenBank/DDBJ whole genome shotgun (WGS) entry which is preliminary data.</text>
</comment>
<accession>A0A8H6E2I4</accession>
<evidence type="ECO:0000313" key="1">
    <source>
        <dbReference type="EMBL" id="KAF5855870.1"/>
    </source>
</evidence>
<dbReference type="EMBL" id="SPNV01000374">
    <property type="protein sequence ID" value="KAF5855870.1"/>
    <property type="molecule type" value="Genomic_DNA"/>
</dbReference>
<dbReference type="AlphaFoldDB" id="A0A8H6E2I4"/>
<organism evidence="1 2">
    <name type="scientific">Petromyces alliaceus</name>
    <name type="common">Aspergillus alliaceus</name>
    <dbReference type="NCBI Taxonomy" id="209559"/>
    <lineage>
        <taxon>Eukaryota</taxon>
        <taxon>Fungi</taxon>
        <taxon>Dikarya</taxon>
        <taxon>Ascomycota</taxon>
        <taxon>Pezizomycotina</taxon>
        <taxon>Eurotiomycetes</taxon>
        <taxon>Eurotiomycetidae</taxon>
        <taxon>Eurotiales</taxon>
        <taxon>Aspergillaceae</taxon>
        <taxon>Aspergillus</taxon>
        <taxon>Aspergillus subgen. Circumdati</taxon>
    </lineage>
</organism>
<keyword evidence="2" id="KW-1185">Reference proteome</keyword>
<evidence type="ECO:0000313" key="2">
    <source>
        <dbReference type="Proteomes" id="UP000541154"/>
    </source>
</evidence>